<dbReference type="PROSITE" id="PS50119">
    <property type="entry name" value="ZF_BBOX"/>
    <property type="match status" value="1"/>
</dbReference>
<dbReference type="InterPro" id="IPR035831">
    <property type="entry name" value="PRY/SPRY_TRIM21"/>
</dbReference>
<evidence type="ECO:0000313" key="27">
    <source>
        <dbReference type="Proteomes" id="UP000011518"/>
    </source>
</evidence>
<evidence type="ECO:0000256" key="5">
    <source>
        <dbReference type="ARBA" id="ARBA00022490"/>
    </source>
</evidence>
<evidence type="ECO:0000256" key="10">
    <source>
        <dbReference type="ARBA" id="ARBA00023054"/>
    </source>
</evidence>
<evidence type="ECO:0000256" key="7">
    <source>
        <dbReference type="ARBA" id="ARBA00022771"/>
    </source>
</evidence>
<dbReference type="InterPro" id="IPR043136">
    <property type="entry name" value="B30.2/SPRY_sf"/>
</dbReference>
<dbReference type="SMART" id="SM00336">
    <property type="entry name" value="BBOX"/>
    <property type="match status" value="1"/>
</dbReference>
<keyword evidence="27" id="KW-1185">Reference proteome</keyword>
<gene>
    <name evidence="26" type="ORF">TREES_T100008467</name>
</gene>
<dbReference type="GO" id="GO:0008270">
    <property type="term" value="F:zinc ion binding"/>
    <property type="evidence" value="ECO:0007669"/>
    <property type="project" value="UniProtKB-KW"/>
</dbReference>
<dbReference type="FunFam" id="2.60.120.920:FF:000004">
    <property type="entry name" value="Butyrophilin subfamily 1 member A1"/>
    <property type="match status" value="1"/>
</dbReference>
<dbReference type="PRINTS" id="PR01407">
    <property type="entry name" value="BUTYPHLNCDUF"/>
</dbReference>
<evidence type="ECO:0000256" key="13">
    <source>
        <dbReference type="ARBA" id="ARBA00023306"/>
    </source>
</evidence>
<evidence type="ECO:0000259" key="24">
    <source>
        <dbReference type="PROSITE" id="PS50119"/>
    </source>
</evidence>
<feature type="coiled-coil region" evidence="22">
    <location>
        <begin position="231"/>
        <end position="280"/>
    </location>
</feature>
<dbReference type="InterPro" id="IPR000315">
    <property type="entry name" value="Znf_B-box"/>
</dbReference>
<evidence type="ECO:0000256" key="19">
    <source>
        <dbReference type="ARBA" id="ARBA00081331"/>
    </source>
</evidence>
<dbReference type="InterPro" id="IPR013320">
    <property type="entry name" value="ConA-like_dom_sf"/>
</dbReference>
<keyword evidence="9" id="KW-0694">RNA-binding</keyword>
<evidence type="ECO:0000256" key="3">
    <source>
        <dbReference type="ARBA" id="ARBA00004419"/>
    </source>
</evidence>
<feature type="domain" description="B box-type" evidence="24">
    <location>
        <begin position="87"/>
        <end position="128"/>
    </location>
</feature>
<evidence type="ECO:0000259" key="25">
    <source>
        <dbReference type="PROSITE" id="PS50188"/>
    </source>
</evidence>
<dbReference type="GO" id="GO:1990904">
    <property type="term" value="C:ribonucleoprotein complex"/>
    <property type="evidence" value="ECO:0007669"/>
    <property type="project" value="UniProtKB-KW"/>
</dbReference>
<evidence type="ECO:0000256" key="14">
    <source>
        <dbReference type="ARBA" id="ARBA00023329"/>
    </source>
</evidence>
<name>L9LA82_TUPCH</name>
<keyword evidence="7 21" id="KW-0863">Zinc-finger</keyword>
<comment type="similarity">
    <text evidence="4">Belongs to the TRIM/RBCC family.</text>
</comment>
<keyword evidence="13" id="KW-0131">Cell cycle</keyword>
<dbReference type="InterPro" id="IPR017907">
    <property type="entry name" value="Znf_RING_CS"/>
</dbReference>
<dbReference type="InterPro" id="IPR001870">
    <property type="entry name" value="B30.2/SPRY"/>
</dbReference>
<dbReference type="InterPro" id="IPR006574">
    <property type="entry name" value="PRY"/>
</dbReference>
<dbReference type="SMART" id="SM00449">
    <property type="entry name" value="SPRY"/>
    <property type="match status" value="1"/>
</dbReference>
<dbReference type="InterPro" id="IPR013083">
    <property type="entry name" value="Znf_RING/FYVE/PHD"/>
</dbReference>
<dbReference type="Pfam" id="PF00097">
    <property type="entry name" value="zf-C3HC4"/>
    <property type="match status" value="1"/>
</dbReference>
<dbReference type="CDD" id="cd12900">
    <property type="entry name" value="SPRY_PRY_TRIM21"/>
    <property type="match status" value="1"/>
</dbReference>
<dbReference type="Pfam" id="PF13765">
    <property type="entry name" value="PRY"/>
    <property type="match status" value="2"/>
</dbReference>
<dbReference type="Gene3D" id="3.30.40.10">
    <property type="entry name" value="Zinc/RING finger domain, C3HC4 (zinc finger)"/>
    <property type="match status" value="1"/>
</dbReference>
<evidence type="ECO:0000256" key="17">
    <source>
        <dbReference type="ARBA" id="ARBA00077845"/>
    </source>
</evidence>
<dbReference type="InterPro" id="IPR001841">
    <property type="entry name" value="Znf_RING"/>
</dbReference>
<dbReference type="Gene3D" id="3.30.160.60">
    <property type="entry name" value="Classic Zinc Finger"/>
    <property type="match status" value="1"/>
</dbReference>
<dbReference type="GO" id="GO:0003677">
    <property type="term" value="F:DNA binding"/>
    <property type="evidence" value="ECO:0007669"/>
    <property type="project" value="UniProtKB-KW"/>
</dbReference>
<keyword evidence="11" id="KW-0238">DNA-binding</keyword>
<protein>
    <recommendedName>
        <fullName evidence="15">E3 ubiquitin-protein ligase TRIM21</fullName>
    </recommendedName>
    <alternativeName>
        <fullName evidence="17">52 kDa Ro protein</fullName>
    </alternativeName>
    <alternativeName>
        <fullName evidence="18">52 kDa ribonucleoprotein autoantigen Ro/SS-A</fullName>
    </alternativeName>
    <alternativeName>
        <fullName evidence="20">Ro(SS-A)</fullName>
    </alternativeName>
    <alternativeName>
        <fullName evidence="19">Sjoegren syndrome type A antigen</fullName>
    </alternativeName>
    <alternativeName>
        <fullName evidence="16">Tripartite motif-containing protein 21</fullName>
    </alternativeName>
</protein>
<dbReference type="STRING" id="246437.L9LA82"/>
<dbReference type="FunCoup" id="L9LA82">
    <property type="interactions" value="1198"/>
</dbReference>
<keyword evidence="14" id="KW-0968">Cytoplasmic vesicle</keyword>
<feature type="domain" description="B30.2/SPRY" evidence="25">
    <location>
        <begin position="401"/>
        <end position="600"/>
    </location>
</feature>
<evidence type="ECO:0000256" key="22">
    <source>
        <dbReference type="SAM" id="Coils"/>
    </source>
</evidence>
<evidence type="ECO:0000259" key="23">
    <source>
        <dbReference type="PROSITE" id="PS50089"/>
    </source>
</evidence>
<dbReference type="PROSITE" id="PS00518">
    <property type="entry name" value="ZF_RING_1"/>
    <property type="match status" value="1"/>
</dbReference>
<evidence type="ECO:0000256" key="18">
    <source>
        <dbReference type="ARBA" id="ARBA00078316"/>
    </source>
</evidence>
<dbReference type="Pfam" id="PF00643">
    <property type="entry name" value="zf-B_box"/>
    <property type="match status" value="1"/>
</dbReference>
<evidence type="ECO:0000256" key="16">
    <source>
        <dbReference type="ARBA" id="ARBA00076800"/>
    </source>
</evidence>
<dbReference type="SMART" id="SM00184">
    <property type="entry name" value="RING"/>
    <property type="match status" value="1"/>
</dbReference>
<dbReference type="SUPFAM" id="SSF49899">
    <property type="entry name" value="Concanavalin A-like lectins/glucanases"/>
    <property type="match status" value="2"/>
</dbReference>
<dbReference type="InterPro" id="IPR050143">
    <property type="entry name" value="TRIM/RBCC"/>
</dbReference>
<evidence type="ECO:0000256" key="20">
    <source>
        <dbReference type="ARBA" id="ARBA00083069"/>
    </source>
</evidence>
<dbReference type="InParanoid" id="L9LA82"/>
<dbReference type="GO" id="GO:0003723">
    <property type="term" value="F:RNA binding"/>
    <property type="evidence" value="ECO:0007669"/>
    <property type="project" value="UniProtKB-KW"/>
</dbReference>
<dbReference type="InterPro" id="IPR003879">
    <property type="entry name" value="Butyrophylin_SPRY"/>
</dbReference>
<evidence type="ECO:0000256" key="21">
    <source>
        <dbReference type="PROSITE-ProRule" id="PRU00024"/>
    </source>
</evidence>
<keyword evidence="5" id="KW-0963">Cytoplasm</keyword>
<evidence type="ECO:0000313" key="26">
    <source>
        <dbReference type="EMBL" id="ELW71813.1"/>
    </source>
</evidence>
<dbReference type="CDD" id="cd16596">
    <property type="entry name" value="RING-HC_TRIM21_C-IV"/>
    <property type="match status" value="1"/>
</dbReference>
<dbReference type="Pfam" id="PF00622">
    <property type="entry name" value="SPRY"/>
    <property type="match status" value="1"/>
</dbReference>
<dbReference type="FunFam" id="3.30.40.10:FF:000144">
    <property type="entry name" value="Tripartite motif-containing 5 (Predicted)"/>
    <property type="match status" value="1"/>
</dbReference>
<dbReference type="Gene3D" id="2.60.120.920">
    <property type="match status" value="2"/>
</dbReference>
<keyword evidence="6" id="KW-0479">Metal-binding</keyword>
<evidence type="ECO:0000256" key="2">
    <source>
        <dbReference type="ARBA" id="ARBA00004210"/>
    </source>
</evidence>
<organism evidence="26 27">
    <name type="scientific">Tupaia chinensis</name>
    <name type="common">Chinese tree shrew</name>
    <name type="synonym">Tupaia belangeri chinensis</name>
    <dbReference type="NCBI Taxonomy" id="246437"/>
    <lineage>
        <taxon>Eukaryota</taxon>
        <taxon>Metazoa</taxon>
        <taxon>Chordata</taxon>
        <taxon>Craniata</taxon>
        <taxon>Vertebrata</taxon>
        <taxon>Euteleostomi</taxon>
        <taxon>Mammalia</taxon>
        <taxon>Eutheria</taxon>
        <taxon>Euarchontoglires</taxon>
        <taxon>Scandentia</taxon>
        <taxon>Tupaiidae</taxon>
        <taxon>Tupaia</taxon>
    </lineage>
</organism>
<dbReference type="GO" id="GO:0005776">
    <property type="term" value="C:autophagosome"/>
    <property type="evidence" value="ECO:0007669"/>
    <property type="project" value="UniProtKB-SubCell"/>
</dbReference>
<dbReference type="GO" id="GO:0031410">
    <property type="term" value="C:cytoplasmic vesicle"/>
    <property type="evidence" value="ECO:0007669"/>
    <property type="project" value="UniProtKB-KW"/>
</dbReference>
<dbReference type="InterPro" id="IPR018957">
    <property type="entry name" value="Znf_C3HC4_RING-type"/>
</dbReference>
<dbReference type="Proteomes" id="UP000011518">
    <property type="component" value="Unassembled WGS sequence"/>
</dbReference>
<dbReference type="PANTHER" id="PTHR24103">
    <property type="entry name" value="E3 UBIQUITIN-PROTEIN LIGASE TRIM"/>
    <property type="match status" value="1"/>
</dbReference>
<dbReference type="SUPFAM" id="SSF57850">
    <property type="entry name" value="RING/U-box"/>
    <property type="match status" value="1"/>
</dbReference>
<evidence type="ECO:0000256" key="4">
    <source>
        <dbReference type="ARBA" id="ARBA00008518"/>
    </source>
</evidence>
<dbReference type="SMART" id="SM00589">
    <property type="entry name" value="PRY"/>
    <property type="match status" value="2"/>
</dbReference>
<dbReference type="eggNOG" id="KOG2177">
    <property type="taxonomic scope" value="Eukaryota"/>
</dbReference>
<feature type="coiled-coil region" evidence="22">
    <location>
        <begin position="154"/>
        <end position="203"/>
    </location>
</feature>
<keyword evidence="12" id="KW-0687">Ribonucleoprotein</keyword>
<evidence type="ECO:0000256" key="11">
    <source>
        <dbReference type="ARBA" id="ARBA00023125"/>
    </source>
</evidence>
<reference evidence="27" key="1">
    <citation type="submission" date="2012-07" db="EMBL/GenBank/DDBJ databases">
        <title>Genome of the Chinese tree shrew, a rising model animal genetically related to primates.</title>
        <authorList>
            <person name="Zhang G."/>
            <person name="Fan Y."/>
            <person name="Yao Y."/>
            <person name="Huang Z."/>
        </authorList>
    </citation>
    <scope>NUCLEOTIDE SEQUENCE [LARGE SCALE GENOMIC DNA]</scope>
</reference>
<evidence type="ECO:0000256" key="9">
    <source>
        <dbReference type="ARBA" id="ARBA00022884"/>
    </source>
</evidence>
<dbReference type="CDD" id="cd19772">
    <property type="entry name" value="Bbox2_TRIM21_C-IV"/>
    <property type="match status" value="1"/>
</dbReference>
<dbReference type="PROSITE" id="PS50089">
    <property type="entry name" value="ZF_RING_2"/>
    <property type="match status" value="1"/>
</dbReference>
<keyword evidence="8" id="KW-0862">Zinc</keyword>
<dbReference type="InterPro" id="IPR003877">
    <property type="entry name" value="SPRY_dom"/>
</dbReference>
<dbReference type="GO" id="GO:0000932">
    <property type="term" value="C:P-body"/>
    <property type="evidence" value="ECO:0007669"/>
    <property type="project" value="UniProtKB-SubCell"/>
</dbReference>
<dbReference type="AlphaFoldDB" id="L9LA82"/>
<keyword evidence="10 22" id="KW-0175">Coiled coil</keyword>
<proteinExistence type="inferred from homology"/>
<dbReference type="SUPFAM" id="SSF57845">
    <property type="entry name" value="B-box zinc-binding domain"/>
    <property type="match status" value="1"/>
</dbReference>
<comment type="subcellular location">
    <subcellularLocation>
        <location evidence="1">Cytoplasm</location>
        <location evidence="1">P-body</location>
    </subcellularLocation>
    <subcellularLocation>
        <location evidence="2">Cytoplasm</location>
        <location evidence="2">Stress granule</location>
    </subcellularLocation>
    <subcellularLocation>
        <location evidence="3">Cytoplasmic vesicle</location>
        <location evidence="3">Autophagosome</location>
    </subcellularLocation>
</comment>
<dbReference type="PROSITE" id="PS50188">
    <property type="entry name" value="B302_SPRY"/>
    <property type="match status" value="1"/>
</dbReference>
<feature type="domain" description="RING-type" evidence="23">
    <location>
        <begin position="16"/>
        <end position="55"/>
    </location>
</feature>
<dbReference type="EMBL" id="KB320452">
    <property type="protein sequence ID" value="ELW71813.1"/>
    <property type="molecule type" value="Genomic_DNA"/>
</dbReference>
<evidence type="ECO:0000256" key="1">
    <source>
        <dbReference type="ARBA" id="ARBA00004201"/>
    </source>
</evidence>
<evidence type="ECO:0000256" key="15">
    <source>
        <dbReference type="ARBA" id="ARBA00072866"/>
    </source>
</evidence>
<accession>L9LA82</accession>
<reference evidence="27" key="2">
    <citation type="journal article" date="2013" name="Nat. Commun.">
        <title>Genome of the Chinese tree shrew.</title>
        <authorList>
            <person name="Fan Y."/>
            <person name="Huang Z.Y."/>
            <person name="Cao C.C."/>
            <person name="Chen C.S."/>
            <person name="Chen Y.X."/>
            <person name="Fan D.D."/>
            <person name="He J."/>
            <person name="Hou H.L."/>
            <person name="Hu L."/>
            <person name="Hu X.T."/>
            <person name="Jiang X.T."/>
            <person name="Lai R."/>
            <person name="Lang Y.S."/>
            <person name="Liang B."/>
            <person name="Liao S.G."/>
            <person name="Mu D."/>
            <person name="Ma Y.Y."/>
            <person name="Niu Y.Y."/>
            <person name="Sun X.Q."/>
            <person name="Xia J.Q."/>
            <person name="Xiao J."/>
            <person name="Xiong Z.Q."/>
            <person name="Xu L."/>
            <person name="Yang L."/>
            <person name="Zhang Y."/>
            <person name="Zhao W."/>
            <person name="Zhao X.D."/>
            <person name="Zheng Y.T."/>
            <person name="Zhou J.M."/>
            <person name="Zhu Y.B."/>
            <person name="Zhang G.J."/>
            <person name="Wang J."/>
            <person name="Yao Y.G."/>
        </authorList>
    </citation>
    <scope>NUCLEOTIDE SEQUENCE [LARGE SCALE GENOMIC DNA]</scope>
</reference>
<sequence length="601" mass="69415">MASAKPLAMMWEEVTCSICLDPMEEPVSIDCGHSFCQECISQVGKNGGSVCPVCRKHFLVRNCRPNRQLANMMENLRQISQNAKEKTQGEQCTVHGEKLHLFCEKDGKPLCWVCAQSRKHRGHSMVPLEDAAQEYQREVETHKLRIHAEFVQQKNFLDEEEQRQLQKLDENEKEQLRILGEMEAELVQQSQALQELISEVERRSRASALEMLQREVETHKLRIHAEFVQQKNFLDEEEQRQLQKLDENEKEQLRILGEMEAELVQQSQALQELISEVERRSRASALEMLQEVEIVLERSESWNLKELDITTPDLRNVCRAPGLKKRLRTCGVHITLDPDTANPWLLLSQDRRQVRLADSRQKVPENEERFDSYPMVLGAQHFSSGKSESWNLKELDITTPDLRNVCRAPGLKKRLRTCGVHITLDPDTANPWLLLSQDRRQVRLADSRQKVPENEERFDSYPMVLGAQHFSSGKFYWEVDVTEKEAWDLGVCRDSVQRKGQFLLSPESGFWTIWLWNKKNYEAGTNPQTPLHLQVPPCQVGIFLDYEAGTVSFYNITDHWSHIYTFSECAFTGPLRPFFNPGFNDEGGNSAPLTLCPLKMG</sequence>
<dbReference type="GO" id="GO:0010494">
    <property type="term" value="C:cytoplasmic stress granule"/>
    <property type="evidence" value="ECO:0007669"/>
    <property type="project" value="UniProtKB-SubCell"/>
</dbReference>
<evidence type="ECO:0000256" key="6">
    <source>
        <dbReference type="ARBA" id="ARBA00022723"/>
    </source>
</evidence>
<evidence type="ECO:0000256" key="12">
    <source>
        <dbReference type="ARBA" id="ARBA00023274"/>
    </source>
</evidence>
<evidence type="ECO:0000256" key="8">
    <source>
        <dbReference type="ARBA" id="ARBA00022833"/>
    </source>
</evidence>